<evidence type="ECO:0000313" key="2">
    <source>
        <dbReference type="Proteomes" id="UP001374535"/>
    </source>
</evidence>
<dbReference type="InterPro" id="IPR036561">
    <property type="entry name" value="MAM33_sf"/>
</dbReference>
<dbReference type="Proteomes" id="UP001374535">
    <property type="component" value="Chromosome 11"/>
</dbReference>
<accession>A0AAQ3ME25</accession>
<dbReference type="PANTHER" id="PTHR10826">
    <property type="entry name" value="COMPLEMENT COMPONENT 1"/>
    <property type="match status" value="1"/>
</dbReference>
<dbReference type="InterPro" id="IPR003428">
    <property type="entry name" value="MAM33"/>
</dbReference>
<keyword evidence="2" id="KW-1185">Reference proteome</keyword>
<dbReference type="SUPFAM" id="SSF54529">
    <property type="entry name" value="Mitochondrial glycoprotein MAM33-like"/>
    <property type="match status" value="1"/>
</dbReference>
<name>A0AAQ3ME25_VIGMU</name>
<dbReference type="GO" id="GO:0005759">
    <property type="term" value="C:mitochondrial matrix"/>
    <property type="evidence" value="ECO:0007669"/>
    <property type="project" value="InterPro"/>
</dbReference>
<organism evidence="1 2">
    <name type="scientific">Vigna mungo</name>
    <name type="common">Black gram</name>
    <name type="synonym">Phaseolus mungo</name>
    <dbReference type="NCBI Taxonomy" id="3915"/>
    <lineage>
        <taxon>Eukaryota</taxon>
        <taxon>Viridiplantae</taxon>
        <taxon>Streptophyta</taxon>
        <taxon>Embryophyta</taxon>
        <taxon>Tracheophyta</taxon>
        <taxon>Spermatophyta</taxon>
        <taxon>Magnoliopsida</taxon>
        <taxon>eudicotyledons</taxon>
        <taxon>Gunneridae</taxon>
        <taxon>Pentapetalae</taxon>
        <taxon>rosids</taxon>
        <taxon>fabids</taxon>
        <taxon>Fabales</taxon>
        <taxon>Fabaceae</taxon>
        <taxon>Papilionoideae</taxon>
        <taxon>50 kb inversion clade</taxon>
        <taxon>NPAAA clade</taxon>
        <taxon>indigoferoid/millettioid clade</taxon>
        <taxon>Phaseoleae</taxon>
        <taxon>Vigna</taxon>
    </lineage>
</organism>
<dbReference type="AlphaFoldDB" id="A0AAQ3ME25"/>
<sequence length="306" mass="35070">MASSLVRTLQRVCTLNRNPRALTALAATARCRARTYGAEPEPLTKSPFDSNIIRILRNEIEYQHEYAPPHQPDTKFNSFTVEERRGEQVVTIKGRFRECEDIRIEATMFDGCEHVPAYGDDSSGVNVRLHLSLIVDISKGEGENELEFVCSAWPDSLNVEKVFVLRRGRMAARPYIGPDFRFGKWHLPFCFCSLVHWPQLVTILADAVDDSNSCGVAAGIDFVCHDYDFVTILDVENCGQIRLRLQYGCSDPKSLDVAAVREKFYEYLDERGVNDELAVFLHEYMMNKDRIELLRWMDSLKSFVER</sequence>
<dbReference type="Gene3D" id="3.10.280.10">
    <property type="entry name" value="Mitochondrial glycoprotein"/>
    <property type="match status" value="2"/>
</dbReference>
<protein>
    <recommendedName>
        <fullName evidence="3">Mitochondrial glycoprotein</fullName>
    </recommendedName>
</protein>
<dbReference type="PANTHER" id="PTHR10826:SF14">
    <property type="entry name" value="MITOCHONDRIAL GLYCOPROTEIN FAMILY PROTEIN"/>
    <property type="match status" value="1"/>
</dbReference>
<dbReference type="EMBL" id="CP144690">
    <property type="protein sequence ID" value="WVY89421.1"/>
    <property type="molecule type" value="Genomic_DNA"/>
</dbReference>
<reference evidence="1 2" key="1">
    <citation type="journal article" date="2023" name="Life. Sci Alliance">
        <title>Evolutionary insights into 3D genome organization and epigenetic landscape of Vigna mungo.</title>
        <authorList>
            <person name="Junaid A."/>
            <person name="Singh B."/>
            <person name="Bhatia S."/>
        </authorList>
    </citation>
    <scope>NUCLEOTIDE SEQUENCE [LARGE SCALE GENOMIC DNA]</scope>
    <source>
        <strain evidence="1">Urdbean</strain>
    </source>
</reference>
<evidence type="ECO:0008006" key="3">
    <source>
        <dbReference type="Google" id="ProtNLM"/>
    </source>
</evidence>
<proteinExistence type="predicted"/>
<evidence type="ECO:0000313" key="1">
    <source>
        <dbReference type="EMBL" id="WVY89421.1"/>
    </source>
</evidence>
<gene>
    <name evidence="1" type="ORF">V8G54_034935</name>
</gene>
<dbReference type="Pfam" id="PF02330">
    <property type="entry name" value="MAM33"/>
    <property type="match status" value="1"/>
</dbReference>